<dbReference type="RefSeq" id="WP_343333576.1">
    <property type="nucleotide sequence ID" value="NZ_JAPOHD010000027.1"/>
</dbReference>
<accession>A0A9X3J578</accession>
<comment type="caution">
    <text evidence="1">The sequence shown here is derived from an EMBL/GenBank/DDBJ whole genome shotgun (WGS) entry which is preliminary data.</text>
</comment>
<dbReference type="Proteomes" id="UP001145087">
    <property type="component" value="Unassembled WGS sequence"/>
</dbReference>
<reference evidence="1" key="1">
    <citation type="submission" date="2022-11" db="EMBL/GenBank/DDBJ databases">
        <title>Marilongibacter aestuarii gen. nov., sp. nov., isolated from tidal flat sediment.</title>
        <authorList>
            <person name="Jiayan W."/>
        </authorList>
    </citation>
    <scope>NUCLEOTIDE SEQUENCE</scope>
    <source>
        <strain evidence="1">Z1-6</strain>
    </source>
</reference>
<sequence>MNSKIIYCFLLFLFLASCKKEEDDSGIFDFGQEAEFRMFQEYSSNDKNLQFTIFEINDSRCPNGAMCVWAGEVEVKIAIEKPALDTLILTSPDELTGNSGVYTFELCTVAPYPDIVSEIEPEDYIVLMKITRYY</sequence>
<evidence type="ECO:0000313" key="1">
    <source>
        <dbReference type="EMBL" id="MCY1721244.1"/>
    </source>
</evidence>
<dbReference type="PROSITE" id="PS51257">
    <property type="entry name" value="PROKAR_LIPOPROTEIN"/>
    <property type="match status" value="1"/>
</dbReference>
<dbReference type="EMBL" id="JAPOHD010000027">
    <property type="protein sequence ID" value="MCY1721244.1"/>
    <property type="molecule type" value="Genomic_DNA"/>
</dbReference>
<proteinExistence type="predicted"/>
<dbReference type="AlphaFoldDB" id="A0A9X3J578"/>
<protein>
    <recommendedName>
        <fullName evidence="3">Lipoprotein</fullName>
    </recommendedName>
</protein>
<evidence type="ECO:0008006" key="3">
    <source>
        <dbReference type="Google" id="ProtNLM"/>
    </source>
</evidence>
<keyword evidence="2" id="KW-1185">Reference proteome</keyword>
<organism evidence="1 2">
    <name type="scientific">Draconibacterium aestuarii</name>
    <dbReference type="NCBI Taxonomy" id="2998507"/>
    <lineage>
        <taxon>Bacteria</taxon>
        <taxon>Pseudomonadati</taxon>
        <taxon>Bacteroidota</taxon>
        <taxon>Bacteroidia</taxon>
        <taxon>Marinilabiliales</taxon>
        <taxon>Prolixibacteraceae</taxon>
        <taxon>Draconibacterium</taxon>
    </lineage>
</organism>
<gene>
    <name evidence="1" type="ORF">OU798_12875</name>
</gene>
<evidence type="ECO:0000313" key="2">
    <source>
        <dbReference type="Proteomes" id="UP001145087"/>
    </source>
</evidence>
<name>A0A9X3J578_9BACT</name>